<dbReference type="OrthoDB" id="342532at2157"/>
<dbReference type="Proteomes" id="UP000011546">
    <property type="component" value="Unassembled WGS sequence"/>
</dbReference>
<comment type="caution">
    <text evidence="2">The sequence shown here is derived from an EMBL/GenBank/DDBJ whole genome shotgun (WGS) entry which is preliminary data.</text>
</comment>
<dbReference type="RefSeq" id="WP_008848320.1">
    <property type="nucleotide sequence ID" value="NZ_AOJH01000051.1"/>
</dbReference>
<feature type="transmembrane region" description="Helical" evidence="1">
    <location>
        <begin position="122"/>
        <end position="149"/>
    </location>
</feature>
<accession>M0P428</accession>
<proteinExistence type="predicted"/>
<feature type="transmembrane region" description="Helical" evidence="1">
    <location>
        <begin position="93"/>
        <end position="110"/>
    </location>
</feature>
<feature type="transmembrane region" description="Helical" evidence="1">
    <location>
        <begin position="16"/>
        <end position="36"/>
    </location>
</feature>
<keyword evidence="1" id="KW-1133">Transmembrane helix</keyword>
<keyword evidence="3" id="KW-1185">Reference proteome</keyword>
<protein>
    <submittedName>
        <fullName evidence="2">Uncharacterized protein</fullName>
    </submittedName>
</protein>
<keyword evidence="1" id="KW-0812">Transmembrane</keyword>
<feature type="transmembrane region" description="Helical" evidence="1">
    <location>
        <begin position="161"/>
        <end position="182"/>
    </location>
</feature>
<organism evidence="2 3">
    <name type="scientific">Halorubrum kocurii JCM 14978</name>
    <dbReference type="NCBI Taxonomy" id="1230456"/>
    <lineage>
        <taxon>Archaea</taxon>
        <taxon>Methanobacteriati</taxon>
        <taxon>Methanobacteriota</taxon>
        <taxon>Stenosarchaea group</taxon>
        <taxon>Halobacteria</taxon>
        <taxon>Halobacteriales</taxon>
        <taxon>Haloferacaceae</taxon>
        <taxon>Halorubrum</taxon>
    </lineage>
</organism>
<sequence>MSQQLPEEWFLKDTRINAAITWVLVGALVIVAISAFLELLLARMALAVVAAFVAVTPALVERTWTRTVPWPLLLICAIPLSIGALGVSFFTDVVAGLSIAALGMLVVVAFQSVGSVRMTPNFAVFFVVFATLATAGLWAILAAGSAYYFDTPFVETNEELMMVFNAAALAAFVAGGVFRLYFQRQLKANIDRVGGEGVSAQ</sequence>
<gene>
    <name evidence="2" type="ORF">C468_07981</name>
</gene>
<name>M0P428_9EURY</name>
<dbReference type="AlphaFoldDB" id="M0P428"/>
<evidence type="ECO:0000313" key="3">
    <source>
        <dbReference type="Proteomes" id="UP000011546"/>
    </source>
</evidence>
<evidence type="ECO:0000256" key="1">
    <source>
        <dbReference type="SAM" id="Phobius"/>
    </source>
</evidence>
<keyword evidence="1" id="KW-0472">Membrane</keyword>
<dbReference type="PATRIC" id="fig|1230456.3.peg.1572"/>
<dbReference type="STRING" id="1230456.C468_07981"/>
<reference evidence="2 3" key="1">
    <citation type="journal article" date="2014" name="PLoS Genet.">
        <title>Phylogenetically driven sequencing of extremely halophilic archaea reveals strategies for static and dynamic osmo-response.</title>
        <authorList>
            <person name="Becker E.A."/>
            <person name="Seitzer P.M."/>
            <person name="Tritt A."/>
            <person name="Larsen D."/>
            <person name="Krusor M."/>
            <person name="Yao A.I."/>
            <person name="Wu D."/>
            <person name="Madern D."/>
            <person name="Eisen J.A."/>
            <person name="Darling A.E."/>
            <person name="Facciotti M.T."/>
        </authorList>
    </citation>
    <scope>NUCLEOTIDE SEQUENCE [LARGE SCALE GENOMIC DNA]</scope>
    <source>
        <strain evidence="2 3">JCM 14978</strain>
    </source>
</reference>
<dbReference type="EMBL" id="AOJH01000051">
    <property type="protein sequence ID" value="EMA64897.1"/>
    <property type="molecule type" value="Genomic_DNA"/>
</dbReference>
<evidence type="ECO:0000313" key="2">
    <source>
        <dbReference type="EMBL" id="EMA64897.1"/>
    </source>
</evidence>
<feature type="transmembrane region" description="Helical" evidence="1">
    <location>
        <begin position="67"/>
        <end position="87"/>
    </location>
</feature>